<organism evidence="1 2">
    <name type="scientific">Sphingomonas melonis</name>
    <dbReference type="NCBI Taxonomy" id="152682"/>
    <lineage>
        <taxon>Bacteria</taxon>
        <taxon>Pseudomonadati</taxon>
        <taxon>Pseudomonadota</taxon>
        <taxon>Alphaproteobacteria</taxon>
        <taxon>Sphingomonadales</taxon>
        <taxon>Sphingomonadaceae</taxon>
        <taxon>Sphingomonas</taxon>
    </lineage>
</organism>
<dbReference type="AlphaFoldDB" id="A0A0D1M5P3"/>
<gene>
    <name evidence="1" type="ORF">SR41_16200</name>
</gene>
<accession>A0A0D1M5P3</accession>
<reference evidence="1 2" key="1">
    <citation type="submission" date="2015-01" db="EMBL/GenBank/DDBJ databases">
        <title>Genome of Sphingomonas taxi strain 30a.</title>
        <authorList>
            <person name="Eevers N."/>
            <person name="Van Hamme J."/>
            <person name="Bottos E."/>
            <person name="Weyens N."/>
            <person name="Vangronsveld J."/>
        </authorList>
    </citation>
    <scope>NUCLEOTIDE SEQUENCE [LARGE SCALE GENOMIC DNA]</scope>
    <source>
        <strain evidence="1 2">30a</strain>
    </source>
</reference>
<name>A0A0D1M5P3_9SPHN</name>
<proteinExistence type="predicted"/>
<protein>
    <submittedName>
        <fullName evidence="1">Uncharacterized protein</fullName>
    </submittedName>
</protein>
<sequence length="62" mass="7111">MSNDHWTFAQWEENTVEKIANAASSADIERRADYLRVQIRLAIRQALRHGRSGRSDDDPVVS</sequence>
<evidence type="ECO:0000313" key="2">
    <source>
        <dbReference type="Proteomes" id="UP000033203"/>
    </source>
</evidence>
<evidence type="ECO:0000313" key="1">
    <source>
        <dbReference type="EMBL" id="KIU26102.1"/>
    </source>
</evidence>
<dbReference type="PATRIC" id="fig|1549858.7.peg.1561"/>
<dbReference type="EMBL" id="JXTP01000088">
    <property type="protein sequence ID" value="KIU26102.1"/>
    <property type="molecule type" value="Genomic_DNA"/>
</dbReference>
<dbReference type="Proteomes" id="UP000033203">
    <property type="component" value="Unassembled WGS sequence"/>
</dbReference>
<comment type="caution">
    <text evidence="1">The sequence shown here is derived from an EMBL/GenBank/DDBJ whole genome shotgun (WGS) entry which is preliminary data.</text>
</comment>